<sequence>MAQAERISARTGLNFFIVIQMSPALMPMHFHGHGPTGGTVAIPSIDIVPDIDDENLQSLPHDTQGDTRTSDDPVGDFQPEAQQPARTAHSQQKSTRHFFGIPQRGPQVKGNDPLDYEQRFPEDKQYEELGPLARVWRTYLEECGAFDIEMLEGWRDGLDVLLVFAGLFSAVVTTFVVQTSQNLQVDYSQVTATLLFELIDVQRAAANGTLVNDVPRSDLTPFSDFRPTIADSLVNGLWFTSLSFSLATALFAVLTKQWIHQYIAMPSGTPRDRCRVRQFRYMGLEQWGVGFIIGLLPLLLSMSLGIFLVGLVLFLVPLQRAIASIVGTITLISFAAYFVSNFLPIMYPSCPYKTPLSQYIFLSYAYIVRLITLVSLALTPKKPPPRKFRDIERAAVELRGDNLDVYALGWLSNMSSNPSVQNIVIQSTSALPLRSVEPLMQYAERFSKISCRDFDHMAMTGQESIIERLIRVSLRFGTRSRRLTEIDWPSIETYTEVLCVDYRNSSRTDEIANIVKAQFMASDQQLCLQPIVWAHLLQTLLPFTLESGLIPLFLMIPLDYWRADYKPPPLFPKNKMTIRSISDEDHCAVSLQTAVYNHLYPDIADALVEGFTHVEDSIFHPDPATDEFPAPQDARLLSLLTLAGSPSIRKTAINPSMEDLFVQVLGNIDTYMMGFQDIHSNHETPFELDSNRYAVLKLLYMLLSSDDLGTTMMVDNQRTTLMLFLWVLNSTTPHPRFLPSDWCTPTMAFNFTQIAYQDQAWTLSSDHMTLQFVYEFLQLDGPIANQILSRFVSERLLDYVVELRRDEEVLRGAWRLQGILGAFVSRVRRLDAAVAYLFELDNIFAVCAMFIMWKDIPRLRLLAQCCPDHPVWIECLQKLNTIPEHFQLDLVWYNREEILSTVSDFRALVEGGEPPTLNSWSTVSSLWRRLRRQHWNVGKESTGADKV</sequence>
<keyword evidence="2" id="KW-1133">Transmembrane helix</keyword>
<dbReference type="EMBL" id="FUEG01000037">
    <property type="protein sequence ID" value="SJL16703.1"/>
    <property type="molecule type" value="Genomic_DNA"/>
</dbReference>
<keyword evidence="2" id="KW-0812">Transmembrane</keyword>
<protein>
    <recommendedName>
        <fullName evidence="3">DUF6535 domain-containing protein</fullName>
    </recommendedName>
</protein>
<evidence type="ECO:0000256" key="1">
    <source>
        <dbReference type="SAM" id="MobiDB-lite"/>
    </source>
</evidence>
<dbReference type="Proteomes" id="UP000219338">
    <property type="component" value="Unassembled WGS sequence"/>
</dbReference>
<organism evidence="4 5">
    <name type="scientific">Armillaria ostoyae</name>
    <name type="common">Armillaria root rot fungus</name>
    <dbReference type="NCBI Taxonomy" id="47428"/>
    <lineage>
        <taxon>Eukaryota</taxon>
        <taxon>Fungi</taxon>
        <taxon>Dikarya</taxon>
        <taxon>Basidiomycota</taxon>
        <taxon>Agaricomycotina</taxon>
        <taxon>Agaricomycetes</taxon>
        <taxon>Agaricomycetidae</taxon>
        <taxon>Agaricales</taxon>
        <taxon>Marasmiineae</taxon>
        <taxon>Physalacriaceae</taxon>
        <taxon>Armillaria</taxon>
    </lineage>
</organism>
<evidence type="ECO:0000313" key="4">
    <source>
        <dbReference type="EMBL" id="SJL16703.1"/>
    </source>
</evidence>
<feature type="transmembrane region" description="Helical" evidence="2">
    <location>
        <begin position="158"/>
        <end position="177"/>
    </location>
</feature>
<feature type="compositionally biased region" description="Polar residues" evidence="1">
    <location>
        <begin position="80"/>
        <end position="93"/>
    </location>
</feature>
<evidence type="ECO:0000256" key="2">
    <source>
        <dbReference type="SAM" id="Phobius"/>
    </source>
</evidence>
<reference evidence="5" key="1">
    <citation type="journal article" date="2017" name="Nat. Ecol. Evol.">
        <title>Genome expansion and lineage-specific genetic innovations in the forest pathogenic fungi Armillaria.</title>
        <authorList>
            <person name="Sipos G."/>
            <person name="Prasanna A.N."/>
            <person name="Walter M.C."/>
            <person name="O'Connor E."/>
            <person name="Balint B."/>
            <person name="Krizsan K."/>
            <person name="Kiss B."/>
            <person name="Hess J."/>
            <person name="Varga T."/>
            <person name="Slot J."/>
            <person name="Riley R."/>
            <person name="Boka B."/>
            <person name="Rigling D."/>
            <person name="Barry K."/>
            <person name="Lee J."/>
            <person name="Mihaltcheva S."/>
            <person name="LaButti K."/>
            <person name="Lipzen A."/>
            <person name="Waldron R."/>
            <person name="Moloney N.M."/>
            <person name="Sperisen C."/>
            <person name="Kredics L."/>
            <person name="Vagvoelgyi C."/>
            <person name="Patrignani A."/>
            <person name="Fitzpatrick D."/>
            <person name="Nagy I."/>
            <person name="Doyle S."/>
            <person name="Anderson J.B."/>
            <person name="Grigoriev I.V."/>
            <person name="Gueldener U."/>
            <person name="Muensterkoetter M."/>
            <person name="Nagy L.G."/>
        </authorList>
    </citation>
    <scope>NUCLEOTIDE SEQUENCE [LARGE SCALE GENOMIC DNA]</scope>
    <source>
        <strain evidence="5">C18/9</strain>
    </source>
</reference>
<dbReference type="Pfam" id="PF20153">
    <property type="entry name" value="DUF6535"/>
    <property type="match status" value="1"/>
</dbReference>
<feature type="transmembrane region" description="Helical" evidence="2">
    <location>
        <begin position="359"/>
        <end position="378"/>
    </location>
</feature>
<accession>A0A284S6S0</accession>
<feature type="transmembrane region" description="Helical" evidence="2">
    <location>
        <begin position="322"/>
        <end position="347"/>
    </location>
</feature>
<name>A0A284S6S0_ARMOS</name>
<dbReference type="InterPro" id="IPR045338">
    <property type="entry name" value="DUF6535"/>
</dbReference>
<evidence type="ECO:0000313" key="5">
    <source>
        <dbReference type="Proteomes" id="UP000219338"/>
    </source>
</evidence>
<feature type="transmembrane region" description="Helical" evidence="2">
    <location>
        <begin position="236"/>
        <end position="255"/>
    </location>
</feature>
<feature type="domain" description="DUF6535" evidence="3">
    <location>
        <begin position="136"/>
        <end position="316"/>
    </location>
</feature>
<keyword evidence="5" id="KW-1185">Reference proteome</keyword>
<feature type="region of interest" description="Disordered" evidence="1">
    <location>
        <begin position="54"/>
        <end position="110"/>
    </location>
</feature>
<proteinExistence type="predicted"/>
<dbReference type="AlphaFoldDB" id="A0A284S6S0"/>
<dbReference type="OrthoDB" id="2856880at2759"/>
<keyword evidence="2" id="KW-0472">Membrane</keyword>
<gene>
    <name evidence="4" type="ORF">ARMOST_20232</name>
</gene>
<evidence type="ECO:0000259" key="3">
    <source>
        <dbReference type="Pfam" id="PF20153"/>
    </source>
</evidence>
<feature type="transmembrane region" description="Helical" evidence="2">
    <location>
        <begin position="287"/>
        <end position="316"/>
    </location>
</feature>